<keyword evidence="17" id="KW-0325">Glycoprotein</keyword>
<evidence type="ECO:0000313" key="23">
    <source>
        <dbReference type="Proteomes" id="UP000515124"/>
    </source>
</evidence>
<evidence type="ECO:0000313" key="24">
    <source>
        <dbReference type="RefSeq" id="XP_021805649.1"/>
    </source>
</evidence>
<dbReference type="PANTHER" id="PTHR27008:SF596">
    <property type="entry name" value="OS02G0215500 PROTEIN"/>
    <property type="match status" value="1"/>
</dbReference>
<evidence type="ECO:0000256" key="3">
    <source>
        <dbReference type="ARBA" id="ARBA00022475"/>
    </source>
</evidence>
<evidence type="ECO:0000256" key="11">
    <source>
        <dbReference type="ARBA" id="ARBA00022741"/>
    </source>
</evidence>
<evidence type="ECO:0000256" key="19">
    <source>
        <dbReference type="ARBA" id="ARBA00048679"/>
    </source>
</evidence>
<dbReference type="SMART" id="SM00369">
    <property type="entry name" value="LRR_TYP"/>
    <property type="match status" value="5"/>
</dbReference>
<keyword evidence="9" id="KW-0732">Signal</keyword>
<feature type="transmembrane region" description="Helical" evidence="21">
    <location>
        <begin position="369"/>
        <end position="390"/>
    </location>
</feature>
<evidence type="ECO:0000256" key="5">
    <source>
        <dbReference type="ARBA" id="ARBA00022553"/>
    </source>
</evidence>
<keyword evidence="14 21" id="KW-1133">Transmembrane helix</keyword>
<dbReference type="FunFam" id="1.10.510.10:FF:000358">
    <property type="entry name" value="Putative leucine-rich repeat receptor-like serine/threonine-protein kinase"/>
    <property type="match status" value="1"/>
</dbReference>
<evidence type="ECO:0000256" key="14">
    <source>
        <dbReference type="ARBA" id="ARBA00022989"/>
    </source>
</evidence>
<dbReference type="InterPro" id="IPR032675">
    <property type="entry name" value="LRR_dom_sf"/>
</dbReference>
<evidence type="ECO:0000256" key="17">
    <source>
        <dbReference type="ARBA" id="ARBA00023180"/>
    </source>
</evidence>
<dbReference type="PROSITE" id="PS00107">
    <property type="entry name" value="PROTEIN_KINASE_ATP"/>
    <property type="match status" value="1"/>
</dbReference>
<dbReference type="Pfam" id="PF13855">
    <property type="entry name" value="LRR_8"/>
    <property type="match status" value="1"/>
</dbReference>
<evidence type="ECO:0000256" key="13">
    <source>
        <dbReference type="ARBA" id="ARBA00022840"/>
    </source>
</evidence>
<keyword evidence="15 21" id="KW-0472">Membrane</keyword>
<dbReference type="SUPFAM" id="SSF52058">
    <property type="entry name" value="L domain-like"/>
    <property type="match status" value="2"/>
</dbReference>
<dbReference type="PROSITE" id="PS00108">
    <property type="entry name" value="PROTEIN_KINASE_ST"/>
    <property type="match status" value="1"/>
</dbReference>
<dbReference type="InterPro" id="IPR001245">
    <property type="entry name" value="Ser-Thr/Tyr_kinase_cat_dom"/>
</dbReference>
<dbReference type="GeneID" id="110749772"/>
<evidence type="ECO:0000256" key="15">
    <source>
        <dbReference type="ARBA" id="ARBA00023136"/>
    </source>
</evidence>
<dbReference type="Pfam" id="PF00560">
    <property type="entry name" value="LRR_1"/>
    <property type="match status" value="3"/>
</dbReference>
<dbReference type="PANTHER" id="PTHR27008">
    <property type="entry name" value="OS04G0122200 PROTEIN"/>
    <property type="match status" value="1"/>
</dbReference>
<evidence type="ECO:0000256" key="12">
    <source>
        <dbReference type="ARBA" id="ARBA00022777"/>
    </source>
</evidence>
<feature type="binding site" evidence="20">
    <location>
        <position position="466"/>
    </location>
    <ligand>
        <name>ATP</name>
        <dbReference type="ChEBI" id="CHEBI:30616"/>
    </ligand>
</feature>
<dbReference type="AlphaFoldDB" id="A0A6P5RRH1"/>
<evidence type="ECO:0000256" key="20">
    <source>
        <dbReference type="PROSITE-ProRule" id="PRU10141"/>
    </source>
</evidence>
<evidence type="ECO:0000256" key="18">
    <source>
        <dbReference type="ARBA" id="ARBA00047899"/>
    </source>
</evidence>
<organism evidence="23 24">
    <name type="scientific">Prunus avium</name>
    <name type="common">Cherry</name>
    <name type="synonym">Cerasus avium</name>
    <dbReference type="NCBI Taxonomy" id="42229"/>
    <lineage>
        <taxon>Eukaryota</taxon>
        <taxon>Viridiplantae</taxon>
        <taxon>Streptophyta</taxon>
        <taxon>Embryophyta</taxon>
        <taxon>Tracheophyta</taxon>
        <taxon>Spermatophyta</taxon>
        <taxon>Magnoliopsida</taxon>
        <taxon>eudicotyledons</taxon>
        <taxon>Gunneridae</taxon>
        <taxon>Pentapetalae</taxon>
        <taxon>rosids</taxon>
        <taxon>fabids</taxon>
        <taxon>Rosales</taxon>
        <taxon>Rosaceae</taxon>
        <taxon>Amygdaloideae</taxon>
        <taxon>Amygdaleae</taxon>
        <taxon>Prunus</taxon>
    </lineage>
</organism>
<comment type="subcellular location">
    <subcellularLocation>
        <location evidence="1">Cell membrane</location>
        <topology evidence="1">Single-pass membrane protein</topology>
    </subcellularLocation>
</comment>
<dbReference type="InterPro" id="IPR017441">
    <property type="entry name" value="Protein_kinase_ATP_BS"/>
</dbReference>
<evidence type="ECO:0000256" key="21">
    <source>
        <dbReference type="SAM" id="Phobius"/>
    </source>
</evidence>
<keyword evidence="11 20" id="KW-0547">Nucleotide-binding</keyword>
<dbReference type="Pfam" id="PF07714">
    <property type="entry name" value="PK_Tyr_Ser-Thr"/>
    <property type="match status" value="1"/>
</dbReference>
<comment type="catalytic activity">
    <reaction evidence="18">
        <text>L-threonyl-[protein] + ATP = O-phospho-L-threonyl-[protein] + ADP + H(+)</text>
        <dbReference type="Rhea" id="RHEA:46608"/>
        <dbReference type="Rhea" id="RHEA-COMP:11060"/>
        <dbReference type="Rhea" id="RHEA-COMP:11605"/>
        <dbReference type="ChEBI" id="CHEBI:15378"/>
        <dbReference type="ChEBI" id="CHEBI:30013"/>
        <dbReference type="ChEBI" id="CHEBI:30616"/>
        <dbReference type="ChEBI" id="CHEBI:61977"/>
        <dbReference type="ChEBI" id="CHEBI:456216"/>
        <dbReference type="EC" id="2.7.11.1"/>
    </reaction>
</comment>
<dbReference type="RefSeq" id="XP_021805649.1">
    <property type="nucleotide sequence ID" value="XM_021949957.1"/>
</dbReference>
<dbReference type="InterPro" id="IPR011009">
    <property type="entry name" value="Kinase-like_dom_sf"/>
</dbReference>
<dbReference type="FunFam" id="3.30.200.20:FF:000432">
    <property type="entry name" value="LRR receptor-like serine/threonine-protein kinase EFR"/>
    <property type="match status" value="1"/>
</dbReference>
<sequence>MNRFSGPIPITISNASNLSLFGISGNMFNGRVPSLARMSNLFRVEMDNNSLGNNEDGDLDFLSSLVNCTNLERLDISGNNFGGLLPDSISNLSTKLTVLKLGTNQIRGSIPVGIGNLINLGVLDFKVNLLRGGIPSSICNLNKLYDLWLNHNELSGALPSSLGNLTSLGRLNLMSNHLQGSIPPSLGECGNLLALVLSQNNLSGPIPQEVILSSLSLVLDLSSNHFTGSIPIDVLRLGSLTSLDLSENKLSGELPNAIGACESLESLHLEGNFLQGTIPQYWKGLRGIEDFDLSRNNLSGGIPDYLGGFRLLRNLNLSFNDLEGAVPTRGVFQNTSALSITGNKRLCGGKPLLGLHQCRLISNQPWRKVLTSIACGGVIGLVLLLFFVLLHPSRKALRFVLLYPSRKARVKPTSGSSWGVSLLKVSYADLLKATNGFASRNLIGAGSFGSVYRGILNEEERIVAIKVLNGQSSRESFIAECEALKNIRHRNLVKLLTACASTDFQGNDFKALVYEFMMNGSLEEWLHISADRVAGAPIVQGHLNFIQRVSIAIDVANALNYLHNHSHMPIVHCDLKPSNVLLEGDMTACVADFGLARYLPDASRSLPSHESTSNVIKGSIGYIAPEYGVGNDVSIYGDVYSYGILLLEMLTGKRPTDEMFKDDLNLHNFVRMALPERLEEICDPVLLQRKESSTRSNATNNRNNIEDDQGQRVRKCLVILARIGVACSADSPKKRMDIGNVVDELCLARDVLTRTWIPRKHMITA</sequence>
<keyword evidence="10" id="KW-0677">Repeat</keyword>
<gene>
    <name evidence="24" type="primary">LOC110749772</name>
</gene>
<dbReference type="Gene3D" id="1.10.510.10">
    <property type="entry name" value="Transferase(Phosphotransferase) domain 1"/>
    <property type="match status" value="1"/>
</dbReference>
<dbReference type="KEGG" id="pavi:110749772"/>
<dbReference type="EC" id="2.7.11.1" evidence="2"/>
<evidence type="ECO:0000256" key="16">
    <source>
        <dbReference type="ARBA" id="ARBA00023170"/>
    </source>
</evidence>
<dbReference type="InterPro" id="IPR003591">
    <property type="entry name" value="Leu-rich_rpt_typical-subtyp"/>
</dbReference>
<evidence type="ECO:0000256" key="10">
    <source>
        <dbReference type="ARBA" id="ARBA00022737"/>
    </source>
</evidence>
<keyword evidence="3" id="KW-1003">Cell membrane</keyword>
<accession>A0A6P5RRH1</accession>
<dbReference type="InterPro" id="IPR001611">
    <property type="entry name" value="Leu-rich_rpt"/>
</dbReference>
<evidence type="ECO:0000256" key="9">
    <source>
        <dbReference type="ARBA" id="ARBA00022729"/>
    </source>
</evidence>
<dbReference type="Gene3D" id="3.80.10.10">
    <property type="entry name" value="Ribonuclease Inhibitor"/>
    <property type="match status" value="1"/>
</dbReference>
<dbReference type="PROSITE" id="PS50011">
    <property type="entry name" value="PROTEIN_KINASE_DOM"/>
    <property type="match status" value="1"/>
</dbReference>
<dbReference type="SUPFAM" id="SSF56112">
    <property type="entry name" value="Protein kinase-like (PK-like)"/>
    <property type="match status" value="1"/>
</dbReference>
<dbReference type="GO" id="GO:0005524">
    <property type="term" value="F:ATP binding"/>
    <property type="evidence" value="ECO:0007669"/>
    <property type="project" value="UniProtKB-UniRule"/>
</dbReference>
<dbReference type="SMART" id="SM00220">
    <property type="entry name" value="S_TKc"/>
    <property type="match status" value="1"/>
</dbReference>
<keyword evidence="4" id="KW-0723">Serine/threonine-protein kinase</keyword>
<keyword evidence="12" id="KW-0418">Kinase</keyword>
<dbReference type="InterPro" id="IPR008271">
    <property type="entry name" value="Ser/Thr_kinase_AS"/>
</dbReference>
<feature type="domain" description="Protein kinase" evidence="22">
    <location>
        <begin position="437"/>
        <end position="757"/>
    </location>
</feature>
<evidence type="ECO:0000256" key="4">
    <source>
        <dbReference type="ARBA" id="ARBA00022527"/>
    </source>
</evidence>
<dbReference type="GO" id="GO:0005886">
    <property type="term" value="C:plasma membrane"/>
    <property type="evidence" value="ECO:0007669"/>
    <property type="project" value="UniProtKB-SubCell"/>
</dbReference>
<dbReference type="FunFam" id="3.80.10.10:FF:000095">
    <property type="entry name" value="LRR receptor-like serine/threonine-protein kinase GSO1"/>
    <property type="match status" value="1"/>
</dbReference>
<dbReference type="Gene3D" id="3.30.200.20">
    <property type="entry name" value="Phosphorylase Kinase, domain 1"/>
    <property type="match status" value="1"/>
</dbReference>
<proteinExistence type="predicted"/>
<keyword evidence="8 21" id="KW-0812">Transmembrane</keyword>
<reference evidence="24" key="1">
    <citation type="submission" date="2025-08" db="UniProtKB">
        <authorList>
            <consortium name="RefSeq"/>
        </authorList>
    </citation>
    <scope>IDENTIFICATION</scope>
</reference>
<dbReference type="InterPro" id="IPR051809">
    <property type="entry name" value="Plant_receptor-like_S/T_kinase"/>
</dbReference>
<dbReference type="InterPro" id="IPR000719">
    <property type="entry name" value="Prot_kinase_dom"/>
</dbReference>
<comment type="catalytic activity">
    <reaction evidence="19">
        <text>L-seryl-[protein] + ATP = O-phospho-L-seryl-[protein] + ADP + H(+)</text>
        <dbReference type="Rhea" id="RHEA:17989"/>
        <dbReference type="Rhea" id="RHEA-COMP:9863"/>
        <dbReference type="Rhea" id="RHEA-COMP:11604"/>
        <dbReference type="ChEBI" id="CHEBI:15378"/>
        <dbReference type="ChEBI" id="CHEBI:29999"/>
        <dbReference type="ChEBI" id="CHEBI:30616"/>
        <dbReference type="ChEBI" id="CHEBI:83421"/>
        <dbReference type="ChEBI" id="CHEBI:456216"/>
        <dbReference type="EC" id="2.7.11.1"/>
    </reaction>
</comment>
<dbReference type="GO" id="GO:0004674">
    <property type="term" value="F:protein serine/threonine kinase activity"/>
    <property type="evidence" value="ECO:0007669"/>
    <property type="project" value="UniProtKB-KW"/>
</dbReference>
<keyword evidence="23" id="KW-1185">Reference proteome</keyword>
<protein>
    <recommendedName>
        <fullName evidence="2">non-specific serine/threonine protein kinase</fullName>
        <ecNumber evidence="2">2.7.11.1</ecNumber>
    </recommendedName>
</protein>
<evidence type="ECO:0000256" key="8">
    <source>
        <dbReference type="ARBA" id="ARBA00022692"/>
    </source>
</evidence>
<evidence type="ECO:0000256" key="7">
    <source>
        <dbReference type="ARBA" id="ARBA00022679"/>
    </source>
</evidence>
<evidence type="ECO:0000256" key="1">
    <source>
        <dbReference type="ARBA" id="ARBA00004162"/>
    </source>
</evidence>
<evidence type="ECO:0000256" key="6">
    <source>
        <dbReference type="ARBA" id="ARBA00022614"/>
    </source>
</evidence>
<evidence type="ECO:0000256" key="2">
    <source>
        <dbReference type="ARBA" id="ARBA00012513"/>
    </source>
</evidence>
<keyword evidence="13 20" id="KW-0067">ATP-binding</keyword>
<evidence type="ECO:0000259" key="22">
    <source>
        <dbReference type="PROSITE" id="PS50011"/>
    </source>
</evidence>
<dbReference type="Proteomes" id="UP000515124">
    <property type="component" value="Unplaced"/>
</dbReference>
<keyword evidence="6" id="KW-0433">Leucine-rich repeat</keyword>
<name>A0A6P5RRH1_PRUAV</name>
<keyword evidence="16" id="KW-0675">Receptor</keyword>
<keyword evidence="7" id="KW-0808">Transferase</keyword>
<keyword evidence="5" id="KW-0597">Phosphoprotein</keyword>